<dbReference type="InterPro" id="IPR027417">
    <property type="entry name" value="P-loop_NTPase"/>
</dbReference>
<dbReference type="InterPro" id="IPR022399">
    <property type="entry name" value="TadA-like_ATPase"/>
</dbReference>
<name>A0A7W3R6T6_9ACTN</name>
<dbReference type="SUPFAM" id="SSF52540">
    <property type="entry name" value="P-loop containing nucleoside triphosphate hydrolases"/>
    <property type="match status" value="1"/>
</dbReference>
<organism evidence="3 4">
    <name type="scientific">Thermomonospora cellulosilytica</name>
    <dbReference type="NCBI Taxonomy" id="1411118"/>
    <lineage>
        <taxon>Bacteria</taxon>
        <taxon>Bacillati</taxon>
        <taxon>Actinomycetota</taxon>
        <taxon>Actinomycetes</taxon>
        <taxon>Streptosporangiales</taxon>
        <taxon>Thermomonosporaceae</taxon>
        <taxon>Thermomonospora</taxon>
    </lineage>
</organism>
<dbReference type="PANTHER" id="PTHR30486:SF6">
    <property type="entry name" value="TYPE IV PILUS RETRACTATION ATPASE PILT"/>
    <property type="match status" value="1"/>
</dbReference>
<comment type="similarity">
    <text evidence="1">Belongs to the GSP E family.</text>
</comment>
<comment type="caution">
    <text evidence="3">The sequence shown here is derived from an EMBL/GenBank/DDBJ whole genome shotgun (WGS) entry which is preliminary data.</text>
</comment>
<evidence type="ECO:0000313" key="4">
    <source>
        <dbReference type="Proteomes" id="UP000539313"/>
    </source>
</evidence>
<gene>
    <name evidence="3" type="ORF">HNR21_000773</name>
</gene>
<feature type="domain" description="Bacterial type II secretion system protein E" evidence="2">
    <location>
        <begin position="56"/>
        <end position="333"/>
    </location>
</feature>
<dbReference type="Gene3D" id="3.40.50.300">
    <property type="entry name" value="P-loop containing nucleotide triphosphate hydrolases"/>
    <property type="match status" value="1"/>
</dbReference>
<dbReference type="InterPro" id="IPR050921">
    <property type="entry name" value="T4SS_GSP_E_ATPase"/>
</dbReference>
<dbReference type="RefSeq" id="WP_182704072.1">
    <property type="nucleotide sequence ID" value="NZ_JACJII010000001.1"/>
</dbReference>
<sequence>MNGPDDLTDAVRARLADTGGEPTGGRVAAAVRAEERLLGDQEVLALVNELRADFVGTGPLEPLLRSSEVTDVLVNGPFEVWVDAGSGLVRTPVRFPDEVSLRRLAQRLAAAAGRRLDDAAPYVDARLPGGIRLHAVLPPVSPGGTCLSLRLPRRRAFTLDELVAAQAIPPAGAELLAALVAARPAFLITGGTGTGKTTLLSGLLSLADPRERLVLVEDAAELRPEHPHVVRLEARPPNVEGAGGVTLHDLVRQALRMRPDRLVVGEVRGDEVADLLSALNTGHEGGCGTLHANTATDVPARLEALGCAAGLTREAVHSQLAAALDVVVHLTRDPAGGRRRVAAVCMLQRGPDGLVNALPAVTFTPDGQLVNEPGASALADRLGGLWRPR</sequence>
<dbReference type="Gene3D" id="3.30.450.380">
    <property type="match status" value="1"/>
</dbReference>
<dbReference type="AlphaFoldDB" id="A0A7W3R6T6"/>
<reference evidence="3 4" key="1">
    <citation type="submission" date="2020-08" db="EMBL/GenBank/DDBJ databases">
        <title>Sequencing the genomes of 1000 actinobacteria strains.</title>
        <authorList>
            <person name="Klenk H.-P."/>
        </authorList>
    </citation>
    <scope>NUCLEOTIDE SEQUENCE [LARGE SCALE GENOMIC DNA]</scope>
    <source>
        <strain evidence="3 4">DSM 45823</strain>
    </source>
</reference>
<keyword evidence="4" id="KW-1185">Reference proteome</keyword>
<dbReference type="FunFam" id="3.30.450.380:FF:000002">
    <property type="entry name" value="Secretion protein, partial"/>
    <property type="match status" value="1"/>
</dbReference>
<evidence type="ECO:0000259" key="2">
    <source>
        <dbReference type="Pfam" id="PF00437"/>
    </source>
</evidence>
<proteinExistence type="inferred from homology"/>
<dbReference type="PANTHER" id="PTHR30486">
    <property type="entry name" value="TWITCHING MOTILITY PROTEIN PILT"/>
    <property type="match status" value="1"/>
</dbReference>
<protein>
    <submittedName>
        <fullName evidence="3">Pilus assembly protein CpaF</fullName>
    </submittedName>
</protein>
<evidence type="ECO:0000256" key="1">
    <source>
        <dbReference type="ARBA" id="ARBA00006611"/>
    </source>
</evidence>
<dbReference type="Pfam" id="PF00437">
    <property type="entry name" value="T2SSE"/>
    <property type="match status" value="1"/>
</dbReference>
<dbReference type="GO" id="GO:0016887">
    <property type="term" value="F:ATP hydrolysis activity"/>
    <property type="evidence" value="ECO:0007669"/>
    <property type="project" value="InterPro"/>
</dbReference>
<evidence type="ECO:0000313" key="3">
    <source>
        <dbReference type="EMBL" id="MBA9001891.1"/>
    </source>
</evidence>
<dbReference type="NCBIfam" id="TIGR03819">
    <property type="entry name" value="heli_sec_ATPase"/>
    <property type="match status" value="1"/>
</dbReference>
<dbReference type="CDD" id="cd01130">
    <property type="entry name" value="VirB11-like_ATPase"/>
    <property type="match status" value="1"/>
</dbReference>
<dbReference type="EMBL" id="JACJII010000001">
    <property type="protein sequence ID" value="MBA9001891.1"/>
    <property type="molecule type" value="Genomic_DNA"/>
</dbReference>
<dbReference type="Proteomes" id="UP000539313">
    <property type="component" value="Unassembled WGS sequence"/>
</dbReference>
<dbReference type="InterPro" id="IPR001482">
    <property type="entry name" value="T2SS/T4SS_dom"/>
</dbReference>
<accession>A0A7W3R6T6</accession>